<dbReference type="PROSITE" id="PS51898">
    <property type="entry name" value="TYR_RECOMBINASE"/>
    <property type="match status" value="1"/>
</dbReference>
<dbReference type="InterPro" id="IPR002104">
    <property type="entry name" value="Integrase_catalytic"/>
</dbReference>
<gene>
    <name evidence="3" type="ORF">GENT11_03380</name>
</gene>
<keyword evidence="1" id="KW-0233">DNA recombination</keyword>
<keyword evidence="4" id="KW-1185">Reference proteome</keyword>
<dbReference type="InterPro" id="IPR013762">
    <property type="entry name" value="Integrase-like_cat_sf"/>
</dbReference>
<dbReference type="InterPro" id="IPR050090">
    <property type="entry name" value="Tyrosine_recombinase_XerCD"/>
</dbReference>
<evidence type="ECO:0000313" key="4">
    <source>
        <dbReference type="Proteomes" id="UP001319865"/>
    </source>
</evidence>
<dbReference type="EMBL" id="AP025183">
    <property type="protein sequence ID" value="BDB52026.1"/>
    <property type="molecule type" value="Genomic_DNA"/>
</dbReference>
<reference evidence="3 4" key="1">
    <citation type="journal article" date="2022" name="Int. J. Syst. Evol. Microbiol.">
        <title>Flavobacterium ammonificans sp. nov. and Flavobacterium ammoniigenes sp. nov., ammonifying bacteria isolated from surface river water.</title>
        <authorList>
            <person name="Watanabe K."/>
            <person name="Kitamura T."/>
            <person name="Ogata Y."/>
            <person name="Shindo C."/>
            <person name="Suda W."/>
        </authorList>
    </citation>
    <scope>NUCLEOTIDE SEQUENCE [LARGE SCALE GENOMIC DNA]</scope>
    <source>
        <strain evidence="3 4">GENT11</strain>
    </source>
</reference>
<dbReference type="PANTHER" id="PTHR30349">
    <property type="entry name" value="PHAGE INTEGRASE-RELATED"/>
    <property type="match status" value="1"/>
</dbReference>
<feature type="domain" description="Tyr recombinase" evidence="2">
    <location>
        <begin position="171"/>
        <end position="347"/>
    </location>
</feature>
<dbReference type="Pfam" id="PF00589">
    <property type="entry name" value="Phage_integrase"/>
    <property type="match status" value="1"/>
</dbReference>
<accession>A0ABM7V233</accession>
<evidence type="ECO:0000256" key="1">
    <source>
        <dbReference type="ARBA" id="ARBA00023172"/>
    </source>
</evidence>
<evidence type="ECO:0000313" key="3">
    <source>
        <dbReference type="EMBL" id="BDB52026.1"/>
    </source>
</evidence>
<protein>
    <recommendedName>
        <fullName evidence="2">Tyr recombinase domain-containing protein</fullName>
    </recommendedName>
</protein>
<dbReference type="SUPFAM" id="SSF56349">
    <property type="entry name" value="DNA breaking-rejoining enzymes"/>
    <property type="match status" value="1"/>
</dbReference>
<sequence>MSKTSLNYPKVCKRIDNTFYIDFKLFDKRYRLFNGNKIGSNLNPNTFPLNERRKQAQNLAKEVYNYLVANNYSFVKYTPKSNLELFDSLIAKKLSEPMSNSYSRTLRGLANIIRVELVVKGIISSSFIDSISLKHNNKTSYNTTRRHTNVLVNYLNSNGYAIEKSKLKTKKQVEVLNKPIQDIEGTLNEIKGFNYNLYLCCLLTYGCLLRPHQEVRLLKWKDFSHDLTSISLSGDRNKSQRNRIVPVPKFIRENLIKGYDDDNIFSGSQIPFNESYFKNVWRRFKALNKCIDKDVTIYSFRHTGAINVYKKSNSIYLLKEVMGHSDVKVSLTYLRGLDIPKINEKDMPEL</sequence>
<dbReference type="Gene3D" id="1.10.443.10">
    <property type="entry name" value="Intergrase catalytic core"/>
    <property type="match status" value="1"/>
</dbReference>
<dbReference type="Proteomes" id="UP001319865">
    <property type="component" value="Chromosome"/>
</dbReference>
<organism evidence="3 4">
    <name type="scientific">Flavobacterium ammonificans</name>
    <dbReference type="NCBI Taxonomy" id="1751056"/>
    <lineage>
        <taxon>Bacteria</taxon>
        <taxon>Pseudomonadati</taxon>
        <taxon>Bacteroidota</taxon>
        <taxon>Flavobacteriia</taxon>
        <taxon>Flavobacteriales</taxon>
        <taxon>Flavobacteriaceae</taxon>
        <taxon>Flavobacterium</taxon>
    </lineage>
</organism>
<evidence type="ECO:0000259" key="2">
    <source>
        <dbReference type="PROSITE" id="PS51898"/>
    </source>
</evidence>
<reference evidence="3 4" key="2">
    <citation type="journal article" date="2022" name="Microorganisms">
        <title>Complete Genome Sequences of Two Flavobacterium ammonificans Strains and a Flavobacterium ammoniigenes Strain of Ammonifying Bacterioplankton Isolated from Surface River Water.</title>
        <authorList>
            <person name="Suda W."/>
            <person name="Ogata Y."/>
            <person name="Shindo C."/>
            <person name="Watanabe K."/>
        </authorList>
    </citation>
    <scope>NUCLEOTIDE SEQUENCE [LARGE SCALE GENOMIC DNA]</scope>
    <source>
        <strain evidence="3 4">GENT11</strain>
    </source>
</reference>
<dbReference type="InterPro" id="IPR011010">
    <property type="entry name" value="DNA_brk_join_enz"/>
</dbReference>
<name>A0ABM7V233_9FLAO</name>
<proteinExistence type="predicted"/>
<dbReference type="RefSeq" id="WP_229330584.1">
    <property type="nucleotide sequence ID" value="NZ_AP025183.1"/>
</dbReference>